<protein>
    <submittedName>
        <fullName evidence="1">Uncharacterized protein</fullName>
    </submittedName>
</protein>
<accession>A0AAV2EV54</accession>
<name>A0AAV2EV54_9ROSI</name>
<dbReference type="EMBL" id="OZ034818">
    <property type="protein sequence ID" value="CAL1389850.1"/>
    <property type="molecule type" value="Genomic_DNA"/>
</dbReference>
<evidence type="ECO:0000313" key="1">
    <source>
        <dbReference type="EMBL" id="CAL1389850.1"/>
    </source>
</evidence>
<sequence>MDGDVGRTWRKVGRELLVEKPRDEKDSDVGCEPNGIGRSCQLWKRLQAAILELERSLSVDVDGVIAGGGFKGGFELDAKLKWDEKGCNRTGRRAFREQSETSTTSFDLPPFSHILYLEQIISAAGKENKRGRQRAQRQDA</sequence>
<dbReference type="Proteomes" id="UP001497516">
    <property type="component" value="Chromosome 5"/>
</dbReference>
<organism evidence="1 2">
    <name type="scientific">Linum trigynum</name>
    <dbReference type="NCBI Taxonomy" id="586398"/>
    <lineage>
        <taxon>Eukaryota</taxon>
        <taxon>Viridiplantae</taxon>
        <taxon>Streptophyta</taxon>
        <taxon>Embryophyta</taxon>
        <taxon>Tracheophyta</taxon>
        <taxon>Spermatophyta</taxon>
        <taxon>Magnoliopsida</taxon>
        <taxon>eudicotyledons</taxon>
        <taxon>Gunneridae</taxon>
        <taxon>Pentapetalae</taxon>
        <taxon>rosids</taxon>
        <taxon>fabids</taxon>
        <taxon>Malpighiales</taxon>
        <taxon>Linaceae</taxon>
        <taxon>Linum</taxon>
    </lineage>
</organism>
<evidence type="ECO:0000313" key="2">
    <source>
        <dbReference type="Proteomes" id="UP001497516"/>
    </source>
</evidence>
<dbReference type="AlphaFoldDB" id="A0AAV2EV54"/>
<gene>
    <name evidence="1" type="ORF">LTRI10_LOCUS30678</name>
</gene>
<proteinExistence type="predicted"/>
<keyword evidence="2" id="KW-1185">Reference proteome</keyword>
<reference evidence="1 2" key="1">
    <citation type="submission" date="2024-04" db="EMBL/GenBank/DDBJ databases">
        <authorList>
            <person name="Fracassetti M."/>
        </authorList>
    </citation>
    <scope>NUCLEOTIDE SEQUENCE [LARGE SCALE GENOMIC DNA]</scope>
</reference>